<reference evidence="3" key="1">
    <citation type="submission" date="2016-10" db="EMBL/GenBank/DDBJ databases">
        <title>Draft Genome Sequence of Nocardioides luteus Strain BAFB, an Alkane-Degrading Bacterium Isolated from JP-7 Polluted Soil.</title>
        <authorList>
            <person name="Brown L."/>
            <person name="Ruiz O.N."/>
            <person name="Gunasekera T."/>
        </authorList>
    </citation>
    <scope>NUCLEOTIDE SEQUENCE [LARGE SCALE GENOMIC DNA]</scope>
    <source>
        <strain evidence="3">BAFB</strain>
    </source>
</reference>
<keyword evidence="1" id="KW-1133">Transmembrane helix</keyword>
<name>A0A1J4MW96_9ACTN</name>
<feature type="transmembrane region" description="Helical" evidence="1">
    <location>
        <begin position="44"/>
        <end position="63"/>
    </location>
</feature>
<dbReference type="EMBL" id="JZDQ02000061">
    <property type="protein sequence ID" value="OIJ23652.1"/>
    <property type="molecule type" value="Genomic_DNA"/>
</dbReference>
<accession>A0A1J4MW96</accession>
<dbReference type="GO" id="GO:0003824">
    <property type="term" value="F:catalytic activity"/>
    <property type="evidence" value="ECO:0007669"/>
    <property type="project" value="InterPro"/>
</dbReference>
<proteinExistence type="predicted"/>
<dbReference type="Proteomes" id="UP000033772">
    <property type="component" value="Unassembled WGS sequence"/>
</dbReference>
<dbReference type="AlphaFoldDB" id="A0A1J4MW96"/>
<keyword evidence="1" id="KW-0812">Transmembrane</keyword>
<dbReference type="InterPro" id="IPR036691">
    <property type="entry name" value="Endo/exonu/phosph_ase_sf"/>
</dbReference>
<evidence type="ECO:0000259" key="2">
    <source>
        <dbReference type="Pfam" id="PF03372"/>
    </source>
</evidence>
<dbReference type="Gene3D" id="3.60.10.10">
    <property type="entry name" value="Endonuclease/exonuclease/phosphatase"/>
    <property type="match status" value="1"/>
</dbReference>
<feature type="transmembrane region" description="Helical" evidence="1">
    <location>
        <begin position="20"/>
        <end position="37"/>
    </location>
</feature>
<evidence type="ECO:0000256" key="1">
    <source>
        <dbReference type="SAM" id="Phobius"/>
    </source>
</evidence>
<protein>
    <recommendedName>
        <fullName evidence="2">Endonuclease/exonuclease/phosphatase domain-containing protein</fullName>
    </recommendedName>
</protein>
<gene>
    <name evidence="3" type="ORF">UG56_026760</name>
</gene>
<evidence type="ECO:0000313" key="4">
    <source>
        <dbReference type="Proteomes" id="UP000033772"/>
    </source>
</evidence>
<dbReference type="InterPro" id="IPR005135">
    <property type="entry name" value="Endo/exonuclease/phosphatase"/>
</dbReference>
<keyword evidence="4" id="KW-1185">Reference proteome</keyword>
<feature type="domain" description="Endonuclease/exonuclease/phosphatase" evidence="2">
    <location>
        <begin position="81"/>
        <end position="275"/>
    </location>
</feature>
<dbReference type="Pfam" id="PF03372">
    <property type="entry name" value="Exo_endo_phos"/>
    <property type="match status" value="1"/>
</dbReference>
<evidence type="ECO:0000313" key="3">
    <source>
        <dbReference type="EMBL" id="OIJ23652.1"/>
    </source>
</evidence>
<dbReference type="SUPFAM" id="SSF56219">
    <property type="entry name" value="DNase I-like"/>
    <property type="match status" value="1"/>
</dbReference>
<keyword evidence="1" id="KW-0472">Membrane</keyword>
<organism evidence="3 4">
    <name type="scientific">Nocardioides luteus</name>
    <dbReference type="NCBI Taxonomy" id="1844"/>
    <lineage>
        <taxon>Bacteria</taxon>
        <taxon>Bacillati</taxon>
        <taxon>Actinomycetota</taxon>
        <taxon>Actinomycetes</taxon>
        <taxon>Propionibacteriales</taxon>
        <taxon>Nocardioidaceae</taxon>
        <taxon>Nocardioides</taxon>
    </lineage>
</organism>
<dbReference type="STRING" id="1844.UG56_026760"/>
<comment type="caution">
    <text evidence="3">The sequence shown here is derived from an EMBL/GenBank/DDBJ whole genome shotgun (WGS) entry which is preliminary data.</text>
</comment>
<sequence>MVFVATPVIPGPPGLVLASLRPWSLAVALVLLAMAGAARTRTAFVAGGCVTLLWVSAYLPALVPEGDDVDPSCDTFSVLSQNVATSAAAAGATAAAARQEGADIVAMQELDGSSRAAAAEALREEYGDYMGVGTVGFWSRHPVRAVQALDLGLGWDRAISAEVDTPAGTIGLYVVHVASVRLGNQAQRDRMLAELARTVSQSPHERILIVGDFNAGSDDRSLAALKAEFSEPNQASGGFGFTWPATFPAIRLDHVFQRGLDVASSTVLARNESDHLPNLVTLRSSCSG</sequence>